<dbReference type="GeneID" id="18818657"/>
<dbReference type="EMBL" id="GL945432">
    <property type="protein sequence ID" value="EGO26651.1"/>
    <property type="molecule type" value="Genomic_DNA"/>
</dbReference>
<accession>F8NQU8</accession>
<dbReference type="RefSeq" id="XP_007316824.1">
    <property type="nucleotide sequence ID" value="XM_007316762.1"/>
</dbReference>
<feature type="domain" description="AB hydrolase-1" evidence="1">
    <location>
        <begin position="43"/>
        <end position="328"/>
    </location>
</feature>
<gene>
    <name evidence="2" type="ORF">SERLADRAFT_463914</name>
</gene>
<dbReference type="PANTHER" id="PTHR43194">
    <property type="entry name" value="HYDROLASE ALPHA/BETA FOLD FAMILY"/>
    <property type="match status" value="1"/>
</dbReference>
<dbReference type="Gene3D" id="3.40.50.1820">
    <property type="entry name" value="alpha/beta hydrolase"/>
    <property type="match status" value="1"/>
</dbReference>
<dbReference type="InterPro" id="IPR029058">
    <property type="entry name" value="AB_hydrolase_fold"/>
</dbReference>
<sequence>MSALEIQSQHYTFDPRPNYPFLITAKRYWVDGPAVNDATASTLILAHAVGFSKEHWEPTLEYLFEHLGHGNHRNKIREVWSIDAPNHGDAAVLNEETLQWGYQPIFRWDEYGRSIHAFLSGLGTGVDVDFSKHNLVGIGHSMGAISVVLSTTYYPLVHYTSIQLIEPMFIGYEWSKARGNFLEDGAMKRRDIWPSQEEAYTILKSRASFKVWDDRILRLYVNHCLRPLPTLDYPDKVEGVTLKCSKAQEAATYRDTSSRVVAHKLLRSLIKRVPTYITYGLIDDYVAPAVKDDVLHNASGGIENYASVIRVKDTGHLIVQTNPRATAEVIRDALLHTIKHVTLSKL</sequence>
<evidence type="ECO:0000259" key="1">
    <source>
        <dbReference type="Pfam" id="PF12697"/>
    </source>
</evidence>
<dbReference type="InterPro" id="IPR050228">
    <property type="entry name" value="Carboxylesterase_BioH"/>
</dbReference>
<dbReference type="OrthoDB" id="94039at2759"/>
<dbReference type="KEGG" id="sla:SERLADRAFT_463914"/>
<name>F8NQU8_SERL9</name>
<dbReference type="Pfam" id="PF12697">
    <property type="entry name" value="Abhydrolase_6"/>
    <property type="match status" value="1"/>
</dbReference>
<dbReference type="HOGENOM" id="CLU_032490_0_0_1"/>
<proteinExistence type="predicted"/>
<dbReference type="Proteomes" id="UP000008064">
    <property type="component" value="Unassembled WGS sequence"/>
</dbReference>
<protein>
    <recommendedName>
        <fullName evidence="1">AB hydrolase-1 domain-containing protein</fullName>
    </recommendedName>
</protein>
<reference evidence="2" key="1">
    <citation type="submission" date="2011-04" db="EMBL/GenBank/DDBJ databases">
        <title>Evolution of plant cell wall degrading machinery underlies the functional diversity of forest fungi.</title>
        <authorList>
            <consortium name="US DOE Joint Genome Institute (JGI-PGF)"/>
            <person name="Eastwood D.C."/>
            <person name="Floudas D."/>
            <person name="Binder M."/>
            <person name="Majcherczyk A."/>
            <person name="Schneider P."/>
            <person name="Aerts A."/>
            <person name="Asiegbu F.O."/>
            <person name="Baker S.E."/>
            <person name="Barry K."/>
            <person name="Bendiksby M."/>
            <person name="Blumentritt M."/>
            <person name="Coutinho P.M."/>
            <person name="Cullen D."/>
            <person name="Cullen D."/>
            <person name="Gathman A."/>
            <person name="Goodell B."/>
            <person name="Henrissat B."/>
            <person name="Ihrmark K."/>
            <person name="Kauserud H."/>
            <person name="Kohler A."/>
            <person name="LaButti K."/>
            <person name="Lapidus A."/>
            <person name="Lavin J.L."/>
            <person name="Lee Y.-H."/>
            <person name="Lindquist E."/>
            <person name="Lilly W."/>
            <person name="Lucas S."/>
            <person name="Morin E."/>
            <person name="Murat C."/>
            <person name="Oguiza J.A."/>
            <person name="Park J."/>
            <person name="Pisabarro A.G."/>
            <person name="Riley R."/>
            <person name="Rosling A."/>
            <person name="Salamov A."/>
            <person name="Schmidt O."/>
            <person name="Schmutz J."/>
            <person name="Skrede I."/>
            <person name="Stenlid J."/>
            <person name="Wiebenga A."/>
            <person name="Xie X."/>
            <person name="Kues U."/>
            <person name="Hibbett D.S."/>
            <person name="Hoffmeister D."/>
            <person name="Hogberg N."/>
            <person name="Martin F."/>
            <person name="Grigoriev I.V."/>
            <person name="Watkinson S.C."/>
        </authorList>
    </citation>
    <scope>NUCLEOTIDE SEQUENCE</scope>
    <source>
        <strain evidence="2">S7.9</strain>
    </source>
</reference>
<organism>
    <name type="scientific">Serpula lacrymans var. lacrymans (strain S7.9)</name>
    <name type="common">Dry rot fungus</name>
    <dbReference type="NCBI Taxonomy" id="578457"/>
    <lineage>
        <taxon>Eukaryota</taxon>
        <taxon>Fungi</taxon>
        <taxon>Dikarya</taxon>
        <taxon>Basidiomycota</taxon>
        <taxon>Agaricomycotina</taxon>
        <taxon>Agaricomycetes</taxon>
        <taxon>Agaricomycetidae</taxon>
        <taxon>Boletales</taxon>
        <taxon>Coniophorineae</taxon>
        <taxon>Serpulaceae</taxon>
        <taxon>Serpula</taxon>
    </lineage>
</organism>
<dbReference type="SUPFAM" id="SSF53474">
    <property type="entry name" value="alpha/beta-Hydrolases"/>
    <property type="match status" value="1"/>
</dbReference>
<dbReference type="AlphaFoldDB" id="F8NQU8"/>
<dbReference type="PANTHER" id="PTHR43194:SF2">
    <property type="entry name" value="PEROXISOMAL MEMBRANE PROTEIN LPX1"/>
    <property type="match status" value="1"/>
</dbReference>
<evidence type="ECO:0000313" key="2">
    <source>
        <dbReference type="EMBL" id="EGO26651.1"/>
    </source>
</evidence>
<dbReference type="InterPro" id="IPR000073">
    <property type="entry name" value="AB_hydrolase_1"/>
</dbReference>